<feature type="transmembrane region" description="Helical" evidence="1">
    <location>
        <begin position="149"/>
        <end position="169"/>
    </location>
</feature>
<reference evidence="2 3" key="1">
    <citation type="journal article" date="2020" name="G3 (Bethesda)">
        <title>CeMbio - The Caenorhabditis elegans Microbiome Resource.</title>
        <authorList>
            <person name="Dirksen P."/>
            <person name="Assie A."/>
            <person name="Zimmermann J."/>
            <person name="Zhang F."/>
            <person name="Tietje A.M."/>
            <person name="Marsh S.A."/>
            <person name="Felix M.A."/>
            <person name="Shapira M."/>
            <person name="Kaleta C."/>
            <person name="Schulenburg H."/>
            <person name="Samuel B."/>
        </authorList>
    </citation>
    <scope>NUCLEOTIDE SEQUENCE [LARGE SCALE GENOMIC DNA]</scope>
    <source>
        <strain evidence="2 3">MSPm1</strain>
    </source>
</reference>
<dbReference type="AlphaFoldDB" id="A0A7G5DKK9"/>
<evidence type="ECO:0000256" key="1">
    <source>
        <dbReference type="SAM" id="Phobius"/>
    </source>
</evidence>
<evidence type="ECO:0000313" key="2">
    <source>
        <dbReference type="EMBL" id="QMV62284.1"/>
    </source>
</evidence>
<keyword evidence="1" id="KW-0812">Transmembrane</keyword>
<keyword evidence="1" id="KW-1133">Transmembrane helix</keyword>
<organism evidence="2 3">
    <name type="scientific">Pseudomonas berkeleyensis</name>
    <dbReference type="NCBI Taxonomy" id="2726956"/>
    <lineage>
        <taxon>Bacteria</taxon>
        <taxon>Pseudomonadati</taxon>
        <taxon>Pseudomonadota</taxon>
        <taxon>Gammaproteobacteria</taxon>
        <taxon>Pseudomonadales</taxon>
        <taxon>Pseudomonadaceae</taxon>
        <taxon>Pseudomonas</taxon>
    </lineage>
</organism>
<accession>A0A7G5DKK9</accession>
<sequence length="170" mass="19495">MKNWEIALAIVLLLILMVFWAFFARVVYGALTMIIQRIKIACMQPGTAQVIAFRVSTHDPEDRLYDDARPVVELELNCEIKGKHFHLTLEPLTSQNLFKALELPEHSASCWMSDSDWHQLLDGRWIAIACNPRNEKAVLIEQLHYSREVVAFWLIASAGLVTTVLLAWYT</sequence>
<evidence type="ECO:0000313" key="3">
    <source>
        <dbReference type="Proteomes" id="UP000515276"/>
    </source>
</evidence>
<dbReference type="Proteomes" id="UP000515276">
    <property type="component" value="Chromosome"/>
</dbReference>
<dbReference type="RefSeq" id="WP_182368370.1">
    <property type="nucleotide sequence ID" value="NZ_CP059139.1"/>
</dbReference>
<keyword evidence="1" id="KW-0472">Membrane</keyword>
<evidence type="ECO:0008006" key="4">
    <source>
        <dbReference type="Google" id="ProtNLM"/>
    </source>
</evidence>
<keyword evidence="3" id="KW-1185">Reference proteome</keyword>
<protein>
    <recommendedName>
        <fullName evidence="4">DUF3592 domain-containing protein</fullName>
    </recommendedName>
</protein>
<feature type="transmembrane region" description="Helical" evidence="1">
    <location>
        <begin position="6"/>
        <end position="28"/>
    </location>
</feature>
<proteinExistence type="predicted"/>
<dbReference type="EMBL" id="CP059139">
    <property type="protein sequence ID" value="QMV62284.1"/>
    <property type="molecule type" value="Genomic_DNA"/>
</dbReference>
<gene>
    <name evidence="2" type="ORF">HS968_19935</name>
</gene>
<name>A0A7G5DKK9_9PSED</name>